<name>A0A834EHF1_9CHIR</name>
<evidence type="ECO:0000313" key="2">
    <source>
        <dbReference type="EMBL" id="KAF6114457.1"/>
    </source>
</evidence>
<reference evidence="2 3" key="1">
    <citation type="journal article" date="2020" name="Nature">
        <title>Six reference-quality genomes reveal evolution of bat adaptations.</title>
        <authorList>
            <person name="Jebb D."/>
            <person name="Huang Z."/>
            <person name="Pippel M."/>
            <person name="Hughes G.M."/>
            <person name="Lavrichenko K."/>
            <person name="Devanna P."/>
            <person name="Winkler S."/>
            <person name="Jermiin L.S."/>
            <person name="Skirmuntt E.C."/>
            <person name="Katzourakis A."/>
            <person name="Burkitt-Gray L."/>
            <person name="Ray D.A."/>
            <person name="Sullivan K.A.M."/>
            <person name="Roscito J.G."/>
            <person name="Kirilenko B.M."/>
            <person name="Davalos L.M."/>
            <person name="Corthals A.P."/>
            <person name="Power M.L."/>
            <person name="Jones G."/>
            <person name="Ransome R.D."/>
            <person name="Dechmann D.K.N."/>
            <person name="Locatelli A.G."/>
            <person name="Puechmaille S.J."/>
            <person name="Fedrigo O."/>
            <person name="Jarvis E.D."/>
            <person name="Hiller M."/>
            <person name="Vernes S.C."/>
            <person name="Myers E.W."/>
            <person name="Teeling E.C."/>
        </authorList>
    </citation>
    <scope>NUCLEOTIDE SEQUENCE [LARGE SCALE GENOMIC DNA]</scope>
    <source>
        <strain evidence="2">Bat1K_MPI-CBG_1</strain>
    </source>
</reference>
<dbReference type="EMBL" id="JABVXQ010000004">
    <property type="protein sequence ID" value="KAF6114457.1"/>
    <property type="molecule type" value="Genomic_DNA"/>
</dbReference>
<proteinExistence type="predicted"/>
<accession>A0A834EHF1</accession>
<gene>
    <name evidence="2" type="ORF">HJG60_010456</name>
</gene>
<dbReference type="AlphaFoldDB" id="A0A834EHF1"/>
<feature type="compositionally biased region" description="Basic and acidic residues" evidence="1">
    <location>
        <begin position="135"/>
        <end position="169"/>
    </location>
</feature>
<comment type="caution">
    <text evidence="2">The sequence shown here is derived from an EMBL/GenBank/DDBJ whole genome shotgun (WGS) entry which is preliminary data.</text>
</comment>
<evidence type="ECO:0000313" key="3">
    <source>
        <dbReference type="Proteomes" id="UP000664940"/>
    </source>
</evidence>
<organism evidence="2 3">
    <name type="scientific">Phyllostomus discolor</name>
    <name type="common">pale spear-nosed bat</name>
    <dbReference type="NCBI Taxonomy" id="89673"/>
    <lineage>
        <taxon>Eukaryota</taxon>
        <taxon>Metazoa</taxon>
        <taxon>Chordata</taxon>
        <taxon>Craniata</taxon>
        <taxon>Vertebrata</taxon>
        <taxon>Euteleostomi</taxon>
        <taxon>Mammalia</taxon>
        <taxon>Eutheria</taxon>
        <taxon>Laurasiatheria</taxon>
        <taxon>Chiroptera</taxon>
        <taxon>Yangochiroptera</taxon>
        <taxon>Phyllostomidae</taxon>
        <taxon>Phyllostominae</taxon>
        <taxon>Phyllostomus</taxon>
    </lineage>
</organism>
<feature type="region of interest" description="Disordered" evidence="1">
    <location>
        <begin position="120"/>
        <end position="196"/>
    </location>
</feature>
<sequence>MGCVFRMDVIQYEHLSPDVGERGRGMKEGLHQSLPGGVLRVGHNYDGLRGTQASLGTAELPGRDLQLHLVCAYSGLHCVPPKDTFKSSPMIPVTGTCFGNEVVAGGMSGAGGADIQIRKGKLGSQRGGGCAKARRQTDTLGDRRTQAEGHGAVEGEVGGKHPETQERHRWPATPEPGARPGTESPSEPPEEALAARGPLLVLTSHLVSGPLW</sequence>
<dbReference type="Proteomes" id="UP000664940">
    <property type="component" value="Unassembled WGS sequence"/>
</dbReference>
<protein>
    <submittedName>
        <fullName evidence="2">Uncharacterized protein</fullName>
    </submittedName>
</protein>
<evidence type="ECO:0000256" key="1">
    <source>
        <dbReference type="SAM" id="MobiDB-lite"/>
    </source>
</evidence>